<dbReference type="Proteomes" id="UP001175000">
    <property type="component" value="Unassembled WGS sequence"/>
</dbReference>
<evidence type="ECO:0000313" key="3">
    <source>
        <dbReference type="Proteomes" id="UP001175000"/>
    </source>
</evidence>
<evidence type="ECO:0000256" key="1">
    <source>
        <dbReference type="SAM" id="SignalP"/>
    </source>
</evidence>
<protein>
    <submittedName>
        <fullName evidence="2">Uncharacterized protein</fullName>
    </submittedName>
</protein>
<comment type="caution">
    <text evidence="2">The sequence shown here is derived from an EMBL/GenBank/DDBJ whole genome shotgun (WGS) entry which is preliminary data.</text>
</comment>
<gene>
    <name evidence="2" type="ORF">B0T14DRAFT_571679</name>
</gene>
<evidence type="ECO:0000313" key="2">
    <source>
        <dbReference type="EMBL" id="KAK0611817.1"/>
    </source>
</evidence>
<accession>A0AA39WAF9</accession>
<keyword evidence="3" id="KW-1185">Reference proteome</keyword>
<proteinExistence type="predicted"/>
<reference evidence="2" key="1">
    <citation type="submission" date="2023-06" db="EMBL/GenBank/DDBJ databases">
        <title>Genome-scale phylogeny and comparative genomics of the fungal order Sordariales.</title>
        <authorList>
            <consortium name="Lawrence Berkeley National Laboratory"/>
            <person name="Hensen N."/>
            <person name="Bonometti L."/>
            <person name="Westerberg I."/>
            <person name="Brannstrom I.O."/>
            <person name="Guillou S."/>
            <person name="Cros-Aarteil S."/>
            <person name="Calhoun S."/>
            <person name="Haridas S."/>
            <person name="Kuo A."/>
            <person name="Mondo S."/>
            <person name="Pangilinan J."/>
            <person name="Riley R."/>
            <person name="Labutti K."/>
            <person name="Andreopoulos B."/>
            <person name="Lipzen A."/>
            <person name="Chen C."/>
            <person name="Yanf M."/>
            <person name="Daum C."/>
            <person name="Ng V."/>
            <person name="Clum A."/>
            <person name="Steindorff A."/>
            <person name="Ohm R."/>
            <person name="Martin F."/>
            <person name="Silar P."/>
            <person name="Natvig D."/>
            <person name="Lalanne C."/>
            <person name="Gautier V."/>
            <person name="Ament-Velasquez S.L."/>
            <person name="Kruys A."/>
            <person name="Hutchinson M.I."/>
            <person name="Powell A.J."/>
            <person name="Barry K."/>
            <person name="Miller A.N."/>
            <person name="Grigoriev I.V."/>
            <person name="Debuchy R."/>
            <person name="Gladieux P."/>
            <person name="Thoren M.H."/>
            <person name="Johannesson H."/>
        </authorList>
    </citation>
    <scope>NUCLEOTIDE SEQUENCE</scope>
    <source>
        <strain evidence="2">CBS 606.72</strain>
    </source>
</reference>
<dbReference type="AlphaFoldDB" id="A0AA39WAF9"/>
<organism evidence="2 3">
    <name type="scientific">Immersiella caudata</name>
    <dbReference type="NCBI Taxonomy" id="314043"/>
    <lineage>
        <taxon>Eukaryota</taxon>
        <taxon>Fungi</taxon>
        <taxon>Dikarya</taxon>
        <taxon>Ascomycota</taxon>
        <taxon>Pezizomycotina</taxon>
        <taxon>Sordariomycetes</taxon>
        <taxon>Sordariomycetidae</taxon>
        <taxon>Sordariales</taxon>
        <taxon>Lasiosphaeriaceae</taxon>
        <taxon>Immersiella</taxon>
    </lineage>
</organism>
<dbReference type="EMBL" id="JAULSU010000007">
    <property type="protein sequence ID" value="KAK0611817.1"/>
    <property type="molecule type" value="Genomic_DNA"/>
</dbReference>
<keyword evidence="1" id="KW-0732">Signal</keyword>
<feature type="chain" id="PRO_5041281791" evidence="1">
    <location>
        <begin position="21"/>
        <end position="116"/>
    </location>
</feature>
<feature type="signal peptide" evidence="1">
    <location>
        <begin position="1"/>
        <end position="20"/>
    </location>
</feature>
<sequence>MVSFNILALAFAASGSLVSAADFRYRFYRPATCDHRSAAGSTFPRNDGDPGQGNKNQCYSAPTGTDWQRVEIDNNFSNSNNAVITFCNVNCQGSGSALQKNTYCYEPFPGCAIGSL</sequence>
<name>A0AA39WAF9_9PEZI</name>